<feature type="domain" description="AAA-ATPase-like" evidence="1">
    <location>
        <begin position="7"/>
        <end position="229"/>
    </location>
</feature>
<sequence>MPRTVGIGHQDFEQMITTENFYIDKTMFIKEWWENNDAVTLITRPRRFGKTLNLDMIEHFFSVSHAGRSDLFQNLSIWQEEKYRELQGTYPVIFLSFASVKATSFPEARKSICQIIKKLYNKYDFLLESSHLNEDERKMYNHISNDMENHMAANSLNALSDYLMRYYGKKVLILLDEYDTPMQEAYVHGYWDELVSFIRNLFNSTFKTNPFLERAIMTGITRVSKESIFSDLNNLTVVTTTSDLYADSFGFSQSEVWNALEEYGLSDKKDDVRSWYDGFTFGNKTDIYNPWSIINYLKYAKFSPYWANTSSNSLIGKLIREGSADTKMVMEDLLSGKVLRTQIDEQIVFSQLGHKETAIWSLLLASGYLRVKHWSMDKRDRIIYELVLTNREVSLMFEQMVEDWFSDFTPAYNQFIKALLLDDKKAMNHYMNRVAFITFSYFDTGKQPSEATEPERFYHGFVLGLMVDLGERYTITSNRESGFGRYDVILEPLSDRDDAIILEFKVHDPDEEETLADTVQKALDQIERKKYSAVLEAKGIPQERIRRYGFAFEGKTVLIG</sequence>
<evidence type="ECO:0000313" key="3">
    <source>
        <dbReference type="Proteomes" id="UP000474104"/>
    </source>
</evidence>
<dbReference type="Pfam" id="PF09820">
    <property type="entry name" value="AAA-ATPase_like"/>
    <property type="match status" value="1"/>
</dbReference>
<dbReference type="PANTHER" id="PTHR34825">
    <property type="entry name" value="CONSERVED PROTEIN, WITH A WEAK D-GALACTARATE DEHYDRATASE/ALTRONATE HYDROLASE DOMAIN"/>
    <property type="match status" value="1"/>
</dbReference>
<evidence type="ECO:0000259" key="1">
    <source>
        <dbReference type="Pfam" id="PF09820"/>
    </source>
</evidence>
<dbReference type="InterPro" id="IPR018631">
    <property type="entry name" value="AAA-ATPase-like_dom"/>
</dbReference>
<accession>A0A9X5H8A9</accession>
<reference evidence="2 3" key="1">
    <citation type="submission" date="2019-07" db="EMBL/GenBank/DDBJ databases">
        <title>Draft genome sequences of 15 bacterial species constituting the stable defined intestinal microbiota of the GM15 gnotobiotic mouse model.</title>
        <authorList>
            <person name="Elie C."/>
            <person name="Mathieu A."/>
            <person name="Saliou A."/>
            <person name="Darnaud M."/>
            <person name="Leulier F."/>
            <person name="Tamellini A."/>
        </authorList>
    </citation>
    <scope>NUCLEOTIDE SEQUENCE [LARGE SCALE GENOMIC DNA]</scope>
    <source>
        <strain evidence="3">ASF 502</strain>
    </source>
</reference>
<dbReference type="EMBL" id="VIRB01000129">
    <property type="protein sequence ID" value="NDO71048.1"/>
    <property type="molecule type" value="Genomic_DNA"/>
</dbReference>
<dbReference type="InterPro" id="IPR027417">
    <property type="entry name" value="P-loop_NTPase"/>
</dbReference>
<dbReference type="Pfam" id="PF08011">
    <property type="entry name" value="PDDEXK_9"/>
    <property type="match status" value="1"/>
</dbReference>
<dbReference type="PANTHER" id="PTHR34825:SF1">
    <property type="entry name" value="AAA-ATPASE-LIKE DOMAIN-CONTAINING PROTEIN"/>
    <property type="match status" value="1"/>
</dbReference>
<dbReference type="Gene3D" id="3.40.50.300">
    <property type="entry name" value="P-loop containing nucleotide triphosphate hydrolases"/>
    <property type="match status" value="1"/>
</dbReference>
<proteinExistence type="predicted"/>
<evidence type="ECO:0000313" key="2">
    <source>
        <dbReference type="EMBL" id="NDO71048.1"/>
    </source>
</evidence>
<dbReference type="AlphaFoldDB" id="A0A9X5H8A9"/>
<name>A0A9X5H8A9_9FIRM</name>
<dbReference type="InterPro" id="IPR012547">
    <property type="entry name" value="PDDEXK_9"/>
</dbReference>
<organism evidence="2 3">
    <name type="scientific">Schaedlerella arabinosiphila</name>
    <dbReference type="NCBI Taxonomy" id="2044587"/>
    <lineage>
        <taxon>Bacteria</taxon>
        <taxon>Bacillati</taxon>
        <taxon>Bacillota</taxon>
        <taxon>Clostridia</taxon>
        <taxon>Lachnospirales</taxon>
        <taxon>Lachnospiraceae</taxon>
        <taxon>Schaedlerella</taxon>
    </lineage>
</organism>
<dbReference type="SUPFAM" id="SSF52540">
    <property type="entry name" value="P-loop containing nucleoside triphosphate hydrolases"/>
    <property type="match status" value="1"/>
</dbReference>
<dbReference type="RefSeq" id="WP_162205902.1">
    <property type="nucleotide sequence ID" value="NZ_VIRB01000129.1"/>
</dbReference>
<protein>
    <recommendedName>
        <fullName evidence="1">AAA-ATPase-like domain-containing protein</fullName>
    </recommendedName>
</protein>
<comment type="caution">
    <text evidence="2">The sequence shown here is derived from an EMBL/GenBank/DDBJ whole genome shotgun (WGS) entry which is preliminary data.</text>
</comment>
<gene>
    <name evidence="2" type="ORF">FMM80_21290</name>
</gene>
<dbReference type="Proteomes" id="UP000474104">
    <property type="component" value="Unassembled WGS sequence"/>
</dbReference>